<feature type="domain" description="FAD/NAD(P)-binding" evidence="9">
    <location>
        <begin position="8"/>
        <end position="297"/>
    </location>
</feature>
<dbReference type="Pfam" id="PF07992">
    <property type="entry name" value="Pyr_redox_2"/>
    <property type="match status" value="1"/>
</dbReference>
<dbReference type="NCBIfam" id="TIGR01292">
    <property type="entry name" value="TRX_reduct"/>
    <property type="match status" value="1"/>
</dbReference>
<dbReference type="PROSITE" id="PS00573">
    <property type="entry name" value="PYRIDINE_REDOX_2"/>
    <property type="match status" value="1"/>
</dbReference>
<comment type="cofactor">
    <cofactor evidence="8">
        <name>FAD</name>
        <dbReference type="ChEBI" id="CHEBI:57692"/>
    </cofactor>
    <text evidence="8">Binds 1 FAD per subunit.</text>
</comment>
<dbReference type="EMBL" id="BAAANF010000022">
    <property type="protein sequence ID" value="GAA1708183.1"/>
    <property type="molecule type" value="Genomic_DNA"/>
</dbReference>
<sequence length="328" mass="34951">MTDSVVRNVIIVGSGPAGYTAAVYAARAQLEPLVFEGSVTAGGALMNTTEVENFPGFAQGIMGPALMDEMRTQAERFGAELVADDIVAMDLTGEIKSVTDSAGTVHQARSVILAMGSGYRKLGLEHEDRMSGHGVSWCATCDGFFFRQQEIAVVGGGDSAIEEATFLTRFASKVTLVHRRGELRASKIMAERAFANDKIDFAWNSEVAEIQGDEKLTGVVLRDTETGETRELPITGLFIAIGHDPRSELIHGQIRLDEEGYVLTREGSTETNQPGVFAAGDLVDHTYRQAITAAGSGCAAALDAERFLASLEFEHTVAAAAATESVTV</sequence>
<keyword evidence="5 7" id="KW-0676">Redox-active center</keyword>
<evidence type="ECO:0000256" key="6">
    <source>
        <dbReference type="ARBA" id="ARBA00048132"/>
    </source>
</evidence>
<evidence type="ECO:0000256" key="1">
    <source>
        <dbReference type="ARBA" id="ARBA00022630"/>
    </source>
</evidence>
<dbReference type="PRINTS" id="PR00368">
    <property type="entry name" value="FADPNR"/>
</dbReference>
<reference evidence="10 11" key="1">
    <citation type="journal article" date="2019" name="Int. J. Syst. Evol. Microbiol.">
        <title>The Global Catalogue of Microorganisms (GCM) 10K type strain sequencing project: providing services to taxonomists for standard genome sequencing and annotation.</title>
        <authorList>
            <consortium name="The Broad Institute Genomics Platform"/>
            <consortium name="The Broad Institute Genome Sequencing Center for Infectious Disease"/>
            <person name="Wu L."/>
            <person name="Ma J."/>
        </authorList>
    </citation>
    <scope>NUCLEOTIDE SEQUENCE [LARGE SCALE GENOMIC DNA]</scope>
    <source>
        <strain evidence="10 11">JCM 14307</strain>
    </source>
</reference>
<gene>
    <name evidence="10" type="primary">trxB</name>
    <name evidence="10" type="ORF">GCM10009745_65100</name>
</gene>
<dbReference type="InterPro" id="IPR050097">
    <property type="entry name" value="Ferredoxin-NADP_redctase_2"/>
</dbReference>
<dbReference type="EC" id="1.8.1.9" evidence="7"/>
<dbReference type="InterPro" id="IPR008255">
    <property type="entry name" value="Pyr_nucl-diS_OxRdtase_2_AS"/>
</dbReference>
<keyword evidence="2 7" id="KW-0274">FAD</keyword>
<evidence type="ECO:0000256" key="8">
    <source>
        <dbReference type="RuleBase" id="RU003881"/>
    </source>
</evidence>
<keyword evidence="4" id="KW-1015">Disulfide bond</keyword>
<dbReference type="InterPro" id="IPR036188">
    <property type="entry name" value="FAD/NAD-bd_sf"/>
</dbReference>
<proteinExistence type="inferred from homology"/>
<evidence type="ECO:0000256" key="5">
    <source>
        <dbReference type="ARBA" id="ARBA00023284"/>
    </source>
</evidence>
<keyword evidence="1 7" id="KW-0285">Flavoprotein</keyword>
<evidence type="ECO:0000256" key="3">
    <source>
        <dbReference type="ARBA" id="ARBA00023002"/>
    </source>
</evidence>
<dbReference type="PRINTS" id="PR00469">
    <property type="entry name" value="PNDRDTASEII"/>
</dbReference>
<name>A0ABN2INI9_9ACTN</name>
<evidence type="ECO:0000256" key="2">
    <source>
        <dbReference type="ARBA" id="ARBA00022827"/>
    </source>
</evidence>
<protein>
    <recommendedName>
        <fullName evidence="7">Thioredoxin reductase</fullName>
        <ecNumber evidence="7">1.8.1.9</ecNumber>
    </recommendedName>
</protein>
<evidence type="ECO:0000256" key="7">
    <source>
        <dbReference type="RuleBase" id="RU003880"/>
    </source>
</evidence>
<keyword evidence="11" id="KW-1185">Reference proteome</keyword>
<dbReference type="Proteomes" id="UP001500280">
    <property type="component" value="Unassembled WGS sequence"/>
</dbReference>
<dbReference type="InterPro" id="IPR023753">
    <property type="entry name" value="FAD/NAD-binding_dom"/>
</dbReference>
<comment type="catalytic activity">
    <reaction evidence="6 7">
        <text>[thioredoxin]-dithiol + NADP(+) = [thioredoxin]-disulfide + NADPH + H(+)</text>
        <dbReference type="Rhea" id="RHEA:20345"/>
        <dbReference type="Rhea" id="RHEA-COMP:10698"/>
        <dbReference type="Rhea" id="RHEA-COMP:10700"/>
        <dbReference type="ChEBI" id="CHEBI:15378"/>
        <dbReference type="ChEBI" id="CHEBI:29950"/>
        <dbReference type="ChEBI" id="CHEBI:50058"/>
        <dbReference type="ChEBI" id="CHEBI:57783"/>
        <dbReference type="ChEBI" id="CHEBI:58349"/>
        <dbReference type="EC" id="1.8.1.9"/>
    </reaction>
</comment>
<evidence type="ECO:0000313" key="11">
    <source>
        <dbReference type="Proteomes" id="UP001500280"/>
    </source>
</evidence>
<evidence type="ECO:0000256" key="4">
    <source>
        <dbReference type="ARBA" id="ARBA00023157"/>
    </source>
</evidence>
<comment type="caution">
    <text evidence="10">The sequence shown here is derived from an EMBL/GenBank/DDBJ whole genome shotgun (WGS) entry which is preliminary data.</text>
</comment>
<keyword evidence="8" id="KW-0521">NADP</keyword>
<organism evidence="10 11">
    <name type="scientific">Kribbella yunnanensis</name>
    <dbReference type="NCBI Taxonomy" id="190194"/>
    <lineage>
        <taxon>Bacteria</taxon>
        <taxon>Bacillati</taxon>
        <taxon>Actinomycetota</taxon>
        <taxon>Actinomycetes</taxon>
        <taxon>Propionibacteriales</taxon>
        <taxon>Kribbellaceae</taxon>
        <taxon>Kribbella</taxon>
    </lineage>
</organism>
<comment type="subunit">
    <text evidence="7">Homodimer.</text>
</comment>
<dbReference type="Gene3D" id="3.50.50.60">
    <property type="entry name" value="FAD/NAD(P)-binding domain"/>
    <property type="match status" value="2"/>
</dbReference>
<accession>A0ABN2INI9</accession>
<dbReference type="PANTHER" id="PTHR48105">
    <property type="entry name" value="THIOREDOXIN REDUCTASE 1-RELATED-RELATED"/>
    <property type="match status" value="1"/>
</dbReference>
<dbReference type="RefSeq" id="WP_344160569.1">
    <property type="nucleotide sequence ID" value="NZ_BAAANF010000022.1"/>
</dbReference>
<dbReference type="InterPro" id="IPR005982">
    <property type="entry name" value="Thioredox_Rdtase"/>
</dbReference>
<comment type="similarity">
    <text evidence="7">Belongs to the class-II pyridine nucleotide-disulfide oxidoreductase family.</text>
</comment>
<evidence type="ECO:0000259" key="9">
    <source>
        <dbReference type="Pfam" id="PF07992"/>
    </source>
</evidence>
<dbReference type="SUPFAM" id="SSF51905">
    <property type="entry name" value="FAD/NAD(P)-binding domain"/>
    <property type="match status" value="1"/>
</dbReference>
<evidence type="ECO:0000313" key="10">
    <source>
        <dbReference type="EMBL" id="GAA1708183.1"/>
    </source>
</evidence>
<keyword evidence="3 7" id="KW-0560">Oxidoreductase</keyword>